<reference evidence="1 2" key="1">
    <citation type="submission" date="2016-11" db="EMBL/GenBank/DDBJ databases">
        <authorList>
            <person name="Jaros S."/>
            <person name="Januszkiewicz K."/>
            <person name="Wedrychowicz H."/>
        </authorList>
    </citation>
    <scope>NUCLEOTIDE SEQUENCE [LARGE SCALE GENOMIC DNA]</scope>
    <source>
        <strain evidence="1 2">DSM 25479</strain>
    </source>
</reference>
<protein>
    <submittedName>
        <fullName evidence="1">Uncharacterized protein</fullName>
    </submittedName>
</protein>
<dbReference type="Proteomes" id="UP000184335">
    <property type="component" value="Unassembled WGS sequence"/>
</dbReference>
<evidence type="ECO:0000313" key="2">
    <source>
        <dbReference type="Proteomes" id="UP000184335"/>
    </source>
</evidence>
<dbReference type="EMBL" id="FQYI01000001">
    <property type="protein sequence ID" value="SHI33319.1"/>
    <property type="molecule type" value="Genomic_DNA"/>
</dbReference>
<proteinExistence type="predicted"/>
<dbReference type="AlphaFoldDB" id="A0A1M6AA35"/>
<dbReference type="STRING" id="1118202.SAMN05443429_101213"/>
<name>A0A1M6AA35_9FLAO</name>
<gene>
    <name evidence="1" type="ORF">SAMN05443429_101213</name>
</gene>
<organism evidence="1 2">
    <name type="scientific">Cruoricaptor ignavus</name>
    <dbReference type="NCBI Taxonomy" id="1118202"/>
    <lineage>
        <taxon>Bacteria</taxon>
        <taxon>Pseudomonadati</taxon>
        <taxon>Bacteroidota</taxon>
        <taxon>Flavobacteriia</taxon>
        <taxon>Flavobacteriales</taxon>
        <taxon>Weeksellaceae</taxon>
        <taxon>Cruoricaptor</taxon>
    </lineage>
</organism>
<dbReference type="OrthoDB" id="1242646at2"/>
<dbReference type="RefSeq" id="WP_073177500.1">
    <property type="nucleotide sequence ID" value="NZ_FQYI01000001.1"/>
</dbReference>
<accession>A0A1M6AA35</accession>
<keyword evidence="2" id="KW-1185">Reference proteome</keyword>
<evidence type="ECO:0000313" key="1">
    <source>
        <dbReference type="EMBL" id="SHI33319.1"/>
    </source>
</evidence>
<sequence length="114" mass="12536">MKKFITTILSLAAVSVFSQEYSDRVGINTYEPKATLEVLGKADDATKADGLIVPILTRAQLIEKTAYGDEQIGTIIYVSEINGTLPENNPALAAVTAQALYFFGHEKKWVKMNR</sequence>